<dbReference type="CDD" id="cd00564">
    <property type="entry name" value="TMP_TenI"/>
    <property type="match status" value="1"/>
</dbReference>
<name>A0A1D7QK98_9SPHI</name>
<proteinExistence type="predicted"/>
<dbReference type="InterPro" id="IPR022998">
    <property type="entry name" value="ThiamineP_synth_TenI"/>
</dbReference>
<keyword evidence="3" id="KW-1185">Reference proteome</keyword>
<dbReference type="InterPro" id="IPR036206">
    <property type="entry name" value="ThiamineP_synth_sf"/>
</dbReference>
<dbReference type="EMBL" id="CP017141">
    <property type="protein sequence ID" value="AOM79088.1"/>
    <property type="molecule type" value="Genomic_DNA"/>
</dbReference>
<feature type="domain" description="Thiamine phosphate synthase/TenI" evidence="1">
    <location>
        <begin position="17"/>
        <end position="173"/>
    </location>
</feature>
<dbReference type="Pfam" id="PF02581">
    <property type="entry name" value="TMP-TENI"/>
    <property type="match status" value="1"/>
</dbReference>
<evidence type="ECO:0000313" key="2">
    <source>
        <dbReference type="EMBL" id="AOM79088.1"/>
    </source>
</evidence>
<dbReference type="RefSeq" id="WP_069380751.1">
    <property type="nucleotide sequence ID" value="NZ_CP017141.1"/>
</dbReference>
<protein>
    <recommendedName>
        <fullName evidence="1">Thiamine phosphate synthase/TenI domain-containing protein</fullName>
    </recommendedName>
</protein>
<dbReference type="InterPro" id="IPR013785">
    <property type="entry name" value="Aldolase_TIM"/>
</dbReference>
<accession>A0A1D7QK98</accession>
<dbReference type="KEGG" id="psty:BFS30_19085"/>
<reference evidence="2 3" key="1">
    <citation type="submission" date="2016-08" db="EMBL/GenBank/DDBJ databases">
        <authorList>
            <person name="Seilhamer J.J."/>
        </authorList>
    </citation>
    <scope>NUCLEOTIDE SEQUENCE [LARGE SCALE GENOMIC DNA]</scope>
    <source>
        <strain evidence="2 3">DX4</strain>
    </source>
</reference>
<dbReference type="OrthoDB" id="194683at2"/>
<gene>
    <name evidence="2" type="ORF">BFS30_19085</name>
</gene>
<evidence type="ECO:0000313" key="3">
    <source>
        <dbReference type="Proteomes" id="UP000094313"/>
    </source>
</evidence>
<organism evidence="2 3">
    <name type="scientific">Pedobacter steynii</name>
    <dbReference type="NCBI Taxonomy" id="430522"/>
    <lineage>
        <taxon>Bacteria</taxon>
        <taxon>Pseudomonadati</taxon>
        <taxon>Bacteroidota</taxon>
        <taxon>Sphingobacteriia</taxon>
        <taxon>Sphingobacteriales</taxon>
        <taxon>Sphingobacteriaceae</taxon>
        <taxon>Pedobacter</taxon>
    </lineage>
</organism>
<evidence type="ECO:0000259" key="1">
    <source>
        <dbReference type="Pfam" id="PF02581"/>
    </source>
</evidence>
<dbReference type="AlphaFoldDB" id="A0A1D7QK98"/>
<sequence>MELIVISKPDFFKGEALLINQLFESGMQRFHLRKEGSERRGYEQLLGNIKPEYLERVALHQFHEIAPDFGIQRLHFPEAKRKIGAHLPFSQSKYLTLSTSIHQTEQLTELENFKYTFYGPVFQSISKKDYPGTVDSDFRLPPVPGLKVIALGGIDQEKTTLLKKMNFDGIAILGCLWNEPEQALKTFKKILEKCHHKDPT</sequence>
<dbReference type="Proteomes" id="UP000094313">
    <property type="component" value="Chromosome"/>
</dbReference>
<dbReference type="Gene3D" id="3.20.20.70">
    <property type="entry name" value="Aldolase class I"/>
    <property type="match status" value="1"/>
</dbReference>
<dbReference type="GO" id="GO:0009228">
    <property type="term" value="P:thiamine biosynthetic process"/>
    <property type="evidence" value="ECO:0007669"/>
    <property type="project" value="UniProtKB-KW"/>
</dbReference>
<dbReference type="SUPFAM" id="SSF51391">
    <property type="entry name" value="Thiamin phosphate synthase"/>
    <property type="match status" value="1"/>
</dbReference>